<accession>Q0W7V9</accession>
<keyword evidence="2" id="KW-1185">Reference proteome</keyword>
<organism evidence="1 2">
    <name type="scientific">Methanocella arvoryzae (strain DSM 22066 / NBRC 105507 / MRE50)</name>
    <dbReference type="NCBI Taxonomy" id="351160"/>
    <lineage>
        <taxon>Archaea</taxon>
        <taxon>Methanobacteriati</taxon>
        <taxon>Methanobacteriota</taxon>
        <taxon>Stenosarchaea group</taxon>
        <taxon>Methanomicrobia</taxon>
        <taxon>Methanocellales</taxon>
        <taxon>Methanocellaceae</taxon>
        <taxon>Methanocella</taxon>
    </lineage>
</organism>
<dbReference type="KEGG" id="rci:RCIX13"/>
<sequence length="273" mass="31523">MKKLINDYMSLTYRKIDADFLAKLPANIKSDIESYNNRMLGKPFPSGEKVIVTYCTYCPYCKKATMGGFPDEREPTFCMFCGETDTYIKVTRSLSKAKDLLILSNNTIIDVNLKRILHEQIIIIIATSMEIFLRDIYATLLNIRYIKSNLSLYERFYRDSKNDFATFGKAKKELQNELNINFNTFLSDDEIDNLNILSLKRNVIVHNAGIIDNPYISQSGQKDLAIGRQLPIIESEINLYIDAIEKLSNGLFDILKKEHEDELIKKFEIILVK</sequence>
<protein>
    <submittedName>
        <fullName evidence="1">Uncharacterized protein</fullName>
    </submittedName>
</protein>
<evidence type="ECO:0000313" key="1">
    <source>
        <dbReference type="EMBL" id="CAJ35534.1"/>
    </source>
</evidence>
<name>Q0W7V9_METAR</name>
<dbReference type="Proteomes" id="UP000000663">
    <property type="component" value="Chromosome"/>
</dbReference>
<dbReference type="EMBL" id="AM114193">
    <property type="protein sequence ID" value="CAJ35534.1"/>
    <property type="molecule type" value="Genomic_DNA"/>
</dbReference>
<reference evidence="1 2" key="1">
    <citation type="journal article" date="2006" name="Science">
        <title>Genome of rice cluster I archaea -- the key methane producers in the rice rhizosphere.</title>
        <authorList>
            <person name="Erkel C."/>
            <person name="Kube M."/>
            <person name="Reinhardt R."/>
            <person name="Liesack W."/>
        </authorList>
    </citation>
    <scope>NUCLEOTIDE SEQUENCE [LARGE SCALE GENOMIC DNA]</scope>
    <source>
        <strain evidence="2">DSM 22066 / NBRC 105507 / MRE50</strain>
    </source>
</reference>
<proteinExistence type="predicted"/>
<gene>
    <name evidence="1" type="ORF">RCIX13</name>
</gene>
<dbReference type="AlphaFoldDB" id="Q0W7V9"/>
<evidence type="ECO:0000313" key="2">
    <source>
        <dbReference type="Proteomes" id="UP000000663"/>
    </source>
</evidence>